<comment type="caution">
    <text evidence="2">The sequence shown here is derived from an EMBL/GenBank/DDBJ whole genome shotgun (WGS) entry which is preliminary data.</text>
</comment>
<keyword evidence="3" id="KW-1185">Reference proteome</keyword>
<dbReference type="Pfam" id="PF10966">
    <property type="entry name" value="DUF2768"/>
    <property type="match status" value="1"/>
</dbReference>
<dbReference type="EMBL" id="JPVQ01000020">
    <property type="protein sequence ID" value="KGR90354.1"/>
    <property type="molecule type" value="Genomic_DNA"/>
</dbReference>
<feature type="transmembrane region" description="Helical" evidence="1">
    <location>
        <begin position="52"/>
        <end position="76"/>
    </location>
</feature>
<keyword evidence="1" id="KW-0472">Membrane</keyword>
<organism evidence="2 3">
    <name type="scientific">Ureibacillus massiliensis 4400831 = CIP 108448 = CCUG 49529</name>
    <dbReference type="NCBI Taxonomy" id="1211035"/>
    <lineage>
        <taxon>Bacteria</taxon>
        <taxon>Bacillati</taxon>
        <taxon>Bacillota</taxon>
        <taxon>Bacilli</taxon>
        <taxon>Bacillales</taxon>
        <taxon>Caryophanaceae</taxon>
        <taxon>Ureibacillus</taxon>
    </lineage>
</organism>
<name>A0A0A3J021_9BACL</name>
<dbReference type="eggNOG" id="ENOG502ZZP1">
    <property type="taxonomic scope" value="Bacteria"/>
</dbReference>
<keyword evidence="1" id="KW-0812">Transmembrane</keyword>
<protein>
    <recommendedName>
        <fullName evidence="4">DUF2768 domain-containing protein</fullName>
    </recommendedName>
</protein>
<evidence type="ECO:0000313" key="2">
    <source>
        <dbReference type="EMBL" id="KGR90354.1"/>
    </source>
</evidence>
<sequence length="78" mass="8729">MFVLNSASTGPLGHLPALDVMWISFWSIGLLIFSVLILSATRKWIKNGFLAAIFKLFAFVLFLFGSYLMALVVFTWPA</sequence>
<dbReference type="InterPro" id="IPR020076">
    <property type="entry name" value="DUF2768"/>
</dbReference>
<accession>A0A0A3J021</accession>
<feature type="transmembrane region" description="Helical" evidence="1">
    <location>
        <begin position="20"/>
        <end position="40"/>
    </location>
</feature>
<dbReference type="Proteomes" id="UP000030595">
    <property type="component" value="Unassembled WGS sequence"/>
</dbReference>
<evidence type="ECO:0008006" key="4">
    <source>
        <dbReference type="Google" id="ProtNLM"/>
    </source>
</evidence>
<keyword evidence="1" id="KW-1133">Transmembrane helix</keyword>
<evidence type="ECO:0000313" key="3">
    <source>
        <dbReference type="Proteomes" id="UP000030595"/>
    </source>
</evidence>
<proteinExistence type="predicted"/>
<dbReference type="AlphaFoldDB" id="A0A0A3J021"/>
<gene>
    <name evidence="2" type="ORF">CD30_11740</name>
</gene>
<reference evidence="2 3" key="1">
    <citation type="submission" date="2014-02" db="EMBL/GenBank/DDBJ databases">
        <title>Draft genome sequence of Lysinibacillus massiliensis CCUG 49529.</title>
        <authorList>
            <person name="Zhang F."/>
            <person name="Wang G."/>
            <person name="Zhang L."/>
        </authorList>
    </citation>
    <scope>NUCLEOTIDE SEQUENCE [LARGE SCALE GENOMIC DNA]</scope>
    <source>
        <strain evidence="2 3">CCUG 49529</strain>
    </source>
</reference>
<evidence type="ECO:0000256" key="1">
    <source>
        <dbReference type="SAM" id="Phobius"/>
    </source>
</evidence>